<evidence type="ECO:0000256" key="5">
    <source>
        <dbReference type="ARBA" id="ARBA00023212"/>
    </source>
</evidence>
<dbReference type="Pfam" id="PF11971">
    <property type="entry name" value="CAMSAP_CH"/>
    <property type="match status" value="1"/>
</dbReference>
<feature type="compositionally biased region" description="Basic residues" evidence="6">
    <location>
        <begin position="734"/>
        <end position="746"/>
    </location>
</feature>
<dbReference type="OrthoDB" id="2125658at2759"/>
<evidence type="ECO:0000256" key="3">
    <source>
        <dbReference type="ARBA" id="ARBA00022701"/>
    </source>
</evidence>
<dbReference type="Gene3D" id="3.10.20.360">
    <property type="entry name" value="CKK domain"/>
    <property type="match status" value="1"/>
</dbReference>
<evidence type="ECO:0000259" key="7">
    <source>
        <dbReference type="PROSITE" id="PS50021"/>
    </source>
</evidence>
<evidence type="ECO:0000313" key="9">
    <source>
        <dbReference type="EMBL" id="KNC51613.1"/>
    </source>
</evidence>
<dbReference type="SUPFAM" id="SSF50346">
    <property type="entry name" value="PRC-barrel domain"/>
    <property type="match status" value="1"/>
</dbReference>
<protein>
    <recommendedName>
        <fullName evidence="11">Calponin-homology (CH) domain-containing protein</fullName>
    </recommendedName>
</protein>
<dbReference type="Gene3D" id="1.10.418.10">
    <property type="entry name" value="Calponin-like domain"/>
    <property type="match status" value="1"/>
</dbReference>
<dbReference type="GO" id="GO:0008017">
    <property type="term" value="F:microtubule binding"/>
    <property type="evidence" value="ECO:0007669"/>
    <property type="project" value="InterPro"/>
</dbReference>
<evidence type="ECO:0008006" key="11">
    <source>
        <dbReference type="Google" id="ProtNLM"/>
    </source>
</evidence>
<dbReference type="InterPro" id="IPR036872">
    <property type="entry name" value="CH_dom_sf"/>
</dbReference>
<proteinExistence type="predicted"/>
<dbReference type="InterPro" id="IPR032940">
    <property type="entry name" value="CAMSAP"/>
</dbReference>
<evidence type="ECO:0000256" key="1">
    <source>
        <dbReference type="ARBA" id="ARBA00004245"/>
    </source>
</evidence>
<dbReference type="InterPro" id="IPR038209">
    <property type="entry name" value="CKK_dom_sf"/>
</dbReference>
<dbReference type="InterPro" id="IPR022613">
    <property type="entry name" value="CH_CAMSAP_2"/>
</dbReference>
<feature type="region of interest" description="Disordered" evidence="6">
    <location>
        <begin position="456"/>
        <end position="710"/>
    </location>
</feature>
<dbReference type="Proteomes" id="UP000054408">
    <property type="component" value="Unassembled WGS sequence"/>
</dbReference>
<feature type="compositionally biased region" description="Low complexity" evidence="6">
    <location>
        <begin position="853"/>
        <end position="863"/>
    </location>
</feature>
<dbReference type="GeneID" id="25566423"/>
<sequence length="1317" mass="139673">MSFPVGPGRAGTALPALRSPERAVSRAEGEKQPLLPPIAHAPRATYSAPRSRFNAAVRWLLQAILHTPELNDVAAPHLGALRTGLLVASSDDAGRNAESQNLLRSGVAYRLGMLALFDEDLLVDDGRASGAPGEPVPEHAVVVHRALLRAIYERGGEAESLDPHILASNKPFSRSAHSALLASLMVLYVEAVLDLDAVVDHVRTVTATFDPISEVPYSAEQAVLMWLSKAAAAAAEHTASLAASSASLPQPIAPPAPVRNASTDLADGKVLSLALAYYTPTVVPVWNVATGLELSLSDAFANLELVRQGADALGVALPFAPEDIVYADEALEPLIMVWLVDVFEAAAALDPRSRLSYISRAAASRTGSSVRLTSELDALGSATAVVVPSRRGPRITPLAHVDDGMDDFELLEQQLASGAELDASAADDSEGQLSPEDAQLLVNTKHNMYALEPEPVDAVDWSASEDGTATPSEREPRVRFVDAPPSPGPAPRAESLAPTELPPLQRSPSPKLPLQRSPSPSTSSPPLATSTPLGKTAAEGNEHGSDADEAWTPRPTSASSTSSRSSLTLLDVVEARRAASPVPGRLRTPLYSPHAPPTSRLADERSPHGSLDLTDEGPSSDTAADAESAPSPATPASSFAAPLSLPGGYASSSSSSDGGERPYSPDGPRGHYDDPFDAETPRTPLERPTTAPSGSPSQNQSQTARLAALERERKLMRIELERQRREIDEARAAKKLQRTAARKQAGRRAVFAHRESAAGQSRSPLQAAALPVASPQPEPEPEPESPAPPTAAELEIERLRREVEELKAEQQRLQVEQLQKEVASLREQVSNASQLSMFSYAASTIASPPDTGLVESMLSEPEPSSLPPWFLARGNERSMTAGLPPPPPPLVGTGAAITPPVPHRAPPVDRPAEASQRPEPVAAEPNATVLDLASDSGSDNGECVGDEQHASIAPPESPPRKAEAFVVADEADNEEALQARLAAKRAAMERKRESFLRKREARRVRRETKAAAKAEAAARAKAAAEAAAKAEAAAASAKAAAATRLEARRAARTRTTAPIVAQDLSAPLRVEPAPLSNAKKVRNAIVSRLLAGYSSAPQCQAVLAAMDKARDEYTSYLLLVVQHPHISFRALYGYDVATGRVDKIVGKGPASLTNFKHIGGFFKYETGSRSFVQLRTKHLAPTVDAVVIHPDYLRKRKQARMFAAAGRSSGAQAGAGQTGKWWHAILYWVLDAAYVLYADAILYWVLDAAYVLYADASPRPAMTRVAFLYDIIDALAASAAPSHKRKRTSAAAGSFMVSDRGRGPFAPRAASISASSH</sequence>
<dbReference type="InterPro" id="IPR011033">
    <property type="entry name" value="PRC_barrel-like_sf"/>
</dbReference>
<feature type="compositionally biased region" description="Low complexity" evidence="6">
    <location>
        <begin position="512"/>
        <end position="533"/>
    </location>
</feature>
<dbReference type="InterPro" id="IPR001715">
    <property type="entry name" value="CH_dom"/>
</dbReference>
<feature type="compositionally biased region" description="Low complexity" evidence="6">
    <location>
        <begin position="619"/>
        <end position="656"/>
    </location>
</feature>
<name>A0A0L0DJX9_THETB</name>
<keyword evidence="5" id="KW-0206">Cytoskeleton</keyword>
<feature type="region of interest" description="Disordered" evidence="6">
    <location>
        <begin position="734"/>
        <end position="793"/>
    </location>
</feature>
<keyword evidence="3" id="KW-0493">Microtubule</keyword>
<dbReference type="RefSeq" id="XP_013756009.1">
    <property type="nucleotide sequence ID" value="XM_013900555.1"/>
</dbReference>
<feature type="domain" description="CKK" evidence="8">
    <location>
        <begin position="1065"/>
        <end position="1203"/>
    </location>
</feature>
<dbReference type="STRING" id="461836.A0A0L0DJX9"/>
<keyword evidence="2" id="KW-0963">Cytoplasm</keyword>
<dbReference type="eggNOG" id="KOG3654">
    <property type="taxonomic scope" value="Eukaryota"/>
</dbReference>
<comment type="subcellular location">
    <subcellularLocation>
        <location evidence="1">Cytoplasm</location>
        <location evidence="1">Cytoskeleton</location>
    </subcellularLocation>
</comment>
<evidence type="ECO:0000256" key="2">
    <source>
        <dbReference type="ARBA" id="ARBA00022490"/>
    </source>
</evidence>
<feature type="compositionally biased region" description="Polar residues" evidence="6">
    <location>
        <begin position="693"/>
        <end position="704"/>
    </location>
</feature>
<reference evidence="9 10" key="1">
    <citation type="submission" date="2010-05" db="EMBL/GenBank/DDBJ databases">
        <title>The Genome Sequence of Thecamonas trahens ATCC 50062.</title>
        <authorList>
            <consortium name="The Broad Institute Genome Sequencing Platform"/>
            <person name="Russ C."/>
            <person name="Cuomo C."/>
            <person name="Shea T."/>
            <person name="Young S.K."/>
            <person name="Zeng Q."/>
            <person name="Koehrsen M."/>
            <person name="Haas B."/>
            <person name="Borodovsky M."/>
            <person name="Guigo R."/>
            <person name="Alvarado L."/>
            <person name="Berlin A."/>
            <person name="Bochicchio J."/>
            <person name="Borenstein D."/>
            <person name="Chapman S."/>
            <person name="Chen Z."/>
            <person name="Freedman E."/>
            <person name="Gellesch M."/>
            <person name="Goldberg J."/>
            <person name="Griggs A."/>
            <person name="Gujja S."/>
            <person name="Heilman E."/>
            <person name="Heiman D."/>
            <person name="Hepburn T."/>
            <person name="Howarth C."/>
            <person name="Jen D."/>
            <person name="Larson L."/>
            <person name="Mehta T."/>
            <person name="Park D."/>
            <person name="Pearson M."/>
            <person name="Roberts A."/>
            <person name="Saif S."/>
            <person name="Shenoy N."/>
            <person name="Sisk P."/>
            <person name="Stolte C."/>
            <person name="Sykes S."/>
            <person name="Thomson T."/>
            <person name="Walk T."/>
            <person name="White J."/>
            <person name="Yandava C."/>
            <person name="Burger G."/>
            <person name="Gray M.W."/>
            <person name="Holland P.W.H."/>
            <person name="King N."/>
            <person name="Lang F.B.F."/>
            <person name="Roger A.J."/>
            <person name="Ruiz-Trillo I."/>
            <person name="Lander E."/>
            <person name="Nusbaum C."/>
        </authorList>
    </citation>
    <scope>NUCLEOTIDE SEQUENCE [LARGE SCALE GENOMIC DNA]</scope>
    <source>
        <strain evidence="9 10">ATCC 50062</strain>
    </source>
</reference>
<dbReference type="PANTHER" id="PTHR21595">
    <property type="entry name" value="PATRONIN"/>
    <property type="match status" value="1"/>
</dbReference>
<evidence type="ECO:0000256" key="4">
    <source>
        <dbReference type="ARBA" id="ARBA00023054"/>
    </source>
</evidence>
<keyword evidence="10" id="KW-1185">Reference proteome</keyword>
<evidence type="ECO:0000313" key="10">
    <source>
        <dbReference type="Proteomes" id="UP000054408"/>
    </source>
</evidence>
<dbReference type="EMBL" id="GL349468">
    <property type="protein sequence ID" value="KNC51613.1"/>
    <property type="molecule type" value="Genomic_DNA"/>
</dbReference>
<feature type="compositionally biased region" description="Low complexity" evidence="6">
    <location>
        <begin position="556"/>
        <end position="570"/>
    </location>
</feature>
<keyword evidence="4" id="KW-0175">Coiled coil</keyword>
<organism evidence="9 10">
    <name type="scientific">Thecamonas trahens ATCC 50062</name>
    <dbReference type="NCBI Taxonomy" id="461836"/>
    <lineage>
        <taxon>Eukaryota</taxon>
        <taxon>Apusozoa</taxon>
        <taxon>Apusomonadida</taxon>
        <taxon>Apusomonadidae</taxon>
        <taxon>Thecamonas</taxon>
    </lineage>
</organism>
<feature type="compositionally biased region" description="Low complexity" evidence="6">
    <location>
        <begin position="681"/>
        <end position="692"/>
    </location>
</feature>
<feature type="compositionally biased region" description="Pro residues" evidence="6">
    <location>
        <begin position="774"/>
        <end position="789"/>
    </location>
</feature>
<dbReference type="PROSITE" id="PS50021">
    <property type="entry name" value="CH"/>
    <property type="match status" value="1"/>
</dbReference>
<dbReference type="SMART" id="SM01051">
    <property type="entry name" value="CAMSAP_CKK"/>
    <property type="match status" value="1"/>
</dbReference>
<dbReference type="Pfam" id="PF08683">
    <property type="entry name" value="CAMSAP_CKK"/>
    <property type="match status" value="1"/>
</dbReference>
<dbReference type="GO" id="GO:0005516">
    <property type="term" value="F:calmodulin binding"/>
    <property type="evidence" value="ECO:0007669"/>
    <property type="project" value="InterPro"/>
</dbReference>
<feature type="region of interest" description="Disordered" evidence="6">
    <location>
        <begin position="852"/>
        <end position="871"/>
    </location>
</feature>
<feature type="region of interest" description="Disordered" evidence="6">
    <location>
        <begin position="876"/>
        <end position="959"/>
    </location>
</feature>
<feature type="region of interest" description="Disordered" evidence="6">
    <location>
        <begin position="1"/>
        <end position="32"/>
    </location>
</feature>
<dbReference type="PANTHER" id="PTHR21595:SF0">
    <property type="entry name" value="PATRONIN"/>
    <property type="match status" value="1"/>
</dbReference>
<dbReference type="PROSITE" id="PS51508">
    <property type="entry name" value="CKK"/>
    <property type="match status" value="1"/>
</dbReference>
<accession>A0A0L0DJX9</accession>
<feature type="domain" description="Calponin-homology (CH)" evidence="7">
    <location>
        <begin position="235"/>
        <end position="344"/>
    </location>
</feature>
<dbReference type="SUPFAM" id="SSF47576">
    <property type="entry name" value="Calponin-homology domain, CH-domain"/>
    <property type="match status" value="1"/>
</dbReference>
<dbReference type="InterPro" id="IPR014797">
    <property type="entry name" value="CKK_CAMSAP"/>
</dbReference>
<dbReference type="GO" id="GO:0005874">
    <property type="term" value="C:microtubule"/>
    <property type="evidence" value="ECO:0007669"/>
    <property type="project" value="UniProtKB-KW"/>
</dbReference>
<gene>
    <name evidence="9" type="ORF">AMSG_07524</name>
</gene>
<evidence type="ECO:0000256" key="6">
    <source>
        <dbReference type="SAM" id="MobiDB-lite"/>
    </source>
</evidence>
<evidence type="ECO:0000259" key="8">
    <source>
        <dbReference type="PROSITE" id="PS51508"/>
    </source>
</evidence>
<feature type="compositionally biased region" description="Basic and acidic residues" evidence="6">
    <location>
        <begin position="19"/>
        <end position="31"/>
    </location>
</feature>